<dbReference type="RefSeq" id="WP_338575609.1">
    <property type="nucleotide sequence ID" value="NZ_CP146369.1"/>
</dbReference>
<accession>A0ABZ2IFN9</accession>
<dbReference type="Proteomes" id="UP001363460">
    <property type="component" value="Chromosome"/>
</dbReference>
<gene>
    <name evidence="1" type="ORF">V8J38_10665</name>
</gene>
<protein>
    <submittedName>
        <fullName evidence="1">Uncharacterized protein</fullName>
    </submittedName>
</protein>
<evidence type="ECO:0000313" key="1">
    <source>
        <dbReference type="EMBL" id="WWT53720.1"/>
    </source>
</evidence>
<reference evidence="1 2" key="1">
    <citation type="submission" date="2024-02" db="EMBL/GenBank/DDBJ databases">
        <title>Distribution and functional of Brevundimonas-related endobacteria within Verticillium dahliae.</title>
        <authorList>
            <person name="Zeng H."/>
        </authorList>
    </citation>
    <scope>NUCLEOTIDE SEQUENCE [LARGE SCALE GENOMIC DNA]</scope>
    <source>
        <strain evidence="1 2">TRM 44200</strain>
    </source>
</reference>
<proteinExistence type="predicted"/>
<evidence type="ECO:0000313" key="2">
    <source>
        <dbReference type="Proteomes" id="UP001363460"/>
    </source>
</evidence>
<keyword evidence="2" id="KW-1185">Reference proteome</keyword>
<dbReference type="EMBL" id="CP146369">
    <property type="protein sequence ID" value="WWT53720.1"/>
    <property type="molecule type" value="Genomic_DNA"/>
</dbReference>
<organism evidence="1 2">
    <name type="scientific">Brevundimonas olei</name>
    <dbReference type="NCBI Taxonomy" id="657642"/>
    <lineage>
        <taxon>Bacteria</taxon>
        <taxon>Pseudomonadati</taxon>
        <taxon>Pseudomonadota</taxon>
        <taxon>Alphaproteobacteria</taxon>
        <taxon>Caulobacterales</taxon>
        <taxon>Caulobacteraceae</taxon>
        <taxon>Brevundimonas</taxon>
    </lineage>
</organism>
<sequence length="181" mass="20377">MHHGYATHRTGIALYLHISNAGSAASAIESVHLAYHWPMKPLTNLWWRNTIGWFWLTDQAAALEDFQVAIGDNVKVYPFLFQLNNLSGTSANTYLDIGQTTNGVIYFEQGESYGGCQPAKKDGKTKIIVRIVDAFGRKHNRRFQIPCIELEEARTYNPSFGKTFSELHGIPLPFDITTEAE</sequence>
<name>A0ABZ2IFN9_9CAUL</name>